<keyword evidence="1" id="KW-0479">Metal-binding</keyword>
<dbReference type="GO" id="GO:0016235">
    <property type="term" value="C:aggresome"/>
    <property type="evidence" value="ECO:0007669"/>
    <property type="project" value="TreeGrafter"/>
</dbReference>
<protein>
    <submittedName>
        <fullName evidence="8">Uncharacterized protein</fullName>
    </submittedName>
</protein>
<dbReference type="GO" id="GO:0000423">
    <property type="term" value="P:mitophagy"/>
    <property type="evidence" value="ECO:0007669"/>
    <property type="project" value="TreeGrafter"/>
</dbReference>
<dbReference type="InterPro" id="IPR000270">
    <property type="entry name" value="PB1_dom"/>
</dbReference>
<keyword evidence="3" id="KW-0862">Zinc</keyword>
<dbReference type="InterPro" id="IPR043145">
    <property type="entry name" value="Znf_ZZ_sf"/>
</dbReference>
<dbReference type="Gene3D" id="3.10.20.90">
    <property type="entry name" value="Phosphatidylinositol 3-kinase Catalytic Subunit, Chain A, domain 1"/>
    <property type="match status" value="1"/>
</dbReference>
<sequence length="953" mass="104481">MSYEPGFSSSSSGSERPDRPLVVKCDYNSQLQKLSFNSARNCTYDGLKEKIEKRFALTALPFTIQWEDQDGEQIDILNELTLDEAIDYYNSGDAVSIASSGSVFGSRGSSRHHKITMQVQIRVDYDGPSLSDTSSLASREEGSPERIQLHLASGELESFPQDDDAMTVSSKDTHGLSRQGRTDSSLFKRLLNGGPRSGGSSTQSRSSLKPSRSRIFNFGSRTQSAEEGATGRKTDERQLTGRGSDSPTDTERAYPDDPLAVFERLKLEEERGTFPSYERPMLQTDIGKAWLQDQRTLRVKATIAVPAPSISDDTFSLITDTPFSDADPDMDISLQKDERGKYYYNYKGSSSSESAGGLEYEVVVNGSQSTDNDAGFLPEFLVPENVTDCSECGRVLDQIKYVCTTCGEKTPTSRAALAAAAANKGKGKSRAFPDHEHYHHGHNAEFEIYGPEYPPLAHRSPATPYTFTDRSNIPMHSSSYKPLPAWSGLGSQTTLVTSTSSGSSSSSTRVGYELCAMCFVKVGSPSSPTAPPTPQDLAIARRSAPKRKGQLRHASWSRFGALAAGKTSQDEISHHCSGCQSLLSGNRYKCGICDNFTICRACYSDVHNIHPIHPFLAMKVKPTLRSYGRSELLNGARTYDNTDEQSLRHPDVRCFNCQQDIIGPRFRCVDCTTIDIDICSDCDSAGLPGNLDSSDGGHNSSHIMLKIPVPLDMHEVQHVSQRAHGLRNGRDRADLRGVSPLLRSSPGSISSISPGTVSYDDEGGGDIEEDYVHLQTCNSCHEPIIGVRYQCLNCSSKPSSFNLCSACEVKSYKVHDPMHVFLKVPRPVDIPGPLESEFPIIPVLYRDPAGPGPGSPPAGVSGDPAAYLRDLTHAFALCDRHMMRIVGKWYRCAFCAKDLCADCEQLDTHDGTHVFLVFKAPVDMQAFRHFADLENQAGSPPVLHGKIYYPRHD</sequence>
<name>A0AAD4QRH9_9AGAM</name>
<dbReference type="GO" id="GO:0007032">
    <property type="term" value="P:endosome organization"/>
    <property type="evidence" value="ECO:0007669"/>
    <property type="project" value="TreeGrafter"/>
</dbReference>
<dbReference type="Proteomes" id="UP001203297">
    <property type="component" value="Unassembled WGS sequence"/>
</dbReference>
<evidence type="ECO:0000256" key="5">
    <source>
        <dbReference type="SAM" id="MobiDB-lite"/>
    </source>
</evidence>
<feature type="region of interest" description="Disordered" evidence="5">
    <location>
        <begin position="158"/>
        <end position="257"/>
    </location>
</feature>
<dbReference type="GO" id="GO:0008270">
    <property type="term" value="F:zinc ion binding"/>
    <property type="evidence" value="ECO:0007669"/>
    <property type="project" value="UniProtKB-KW"/>
</dbReference>
<proteinExistence type="predicted"/>
<evidence type="ECO:0000256" key="1">
    <source>
        <dbReference type="ARBA" id="ARBA00022723"/>
    </source>
</evidence>
<dbReference type="EMBL" id="WTXG01000004">
    <property type="protein sequence ID" value="KAI0306089.1"/>
    <property type="molecule type" value="Genomic_DNA"/>
</dbReference>
<dbReference type="PANTHER" id="PTHR15090:SF0">
    <property type="entry name" value="SEQUESTOSOME-1"/>
    <property type="match status" value="1"/>
</dbReference>
<dbReference type="PROSITE" id="PS50135">
    <property type="entry name" value="ZF_ZZ_2"/>
    <property type="match status" value="3"/>
</dbReference>
<dbReference type="Gene3D" id="3.30.60.90">
    <property type="match status" value="3"/>
</dbReference>
<dbReference type="GO" id="GO:0035973">
    <property type="term" value="P:aggrephagy"/>
    <property type="evidence" value="ECO:0007669"/>
    <property type="project" value="TreeGrafter"/>
</dbReference>
<dbReference type="AlphaFoldDB" id="A0AAD4QRH9"/>
<dbReference type="Pfam" id="PF00569">
    <property type="entry name" value="ZZ"/>
    <property type="match status" value="2"/>
</dbReference>
<dbReference type="Pfam" id="PF00564">
    <property type="entry name" value="PB1"/>
    <property type="match status" value="1"/>
</dbReference>
<evidence type="ECO:0000256" key="3">
    <source>
        <dbReference type="ARBA" id="ARBA00022833"/>
    </source>
</evidence>
<dbReference type="PANTHER" id="PTHR15090">
    <property type="entry name" value="SEQUESTOSOME 1-RELATED"/>
    <property type="match status" value="1"/>
</dbReference>
<feature type="compositionally biased region" description="Basic and acidic residues" evidence="5">
    <location>
        <begin position="229"/>
        <end position="239"/>
    </location>
</feature>
<dbReference type="SUPFAM" id="SSF57850">
    <property type="entry name" value="RING/U-box"/>
    <property type="match status" value="4"/>
</dbReference>
<feature type="compositionally biased region" description="Low complexity" evidence="5">
    <location>
        <begin position="198"/>
        <end position="207"/>
    </location>
</feature>
<dbReference type="SMART" id="SM00291">
    <property type="entry name" value="ZnF_ZZ"/>
    <property type="match status" value="4"/>
</dbReference>
<evidence type="ECO:0000259" key="6">
    <source>
        <dbReference type="PROSITE" id="PS50135"/>
    </source>
</evidence>
<dbReference type="InterPro" id="IPR052260">
    <property type="entry name" value="Autophagy_Rcpt_SigReg"/>
</dbReference>
<accession>A0AAD4QRH9</accession>
<evidence type="ECO:0000256" key="2">
    <source>
        <dbReference type="ARBA" id="ARBA00022771"/>
    </source>
</evidence>
<feature type="domain" description="ZZ-type" evidence="6">
    <location>
        <begin position="571"/>
        <end position="623"/>
    </location>
</feature>
<dbReference type="InterPro" id="IPR053793">
    <property type="entry name" value="PB1-like"/>
</dbReference>
<dbReference type="PROSITE" id="PS51745">
    <property type="entry name" value="PB1"/>
    <property type="match status" value="1"/>
</dbReference>
<dbReference type="GO" id="GO:0070530">
    <property type="term" value="F:K63-linked polyubiquitin modification-dependent protein binding"/>
    <property type="evidence" value="ECO:0007669"/>
    <property type="project" value="TreeGrafter"/>
</dbReference>
<dbReference type="GO" id="GO:0005080">
    <property type="term" value="F:protein kinase C binding"/>
    <property type="evidence" value="ECO:0007669"/>
    <property type="project" value="TreeGrafter"/>
</dbReference>
<dbReference type="PROSITE" id="PS01357">
    <property type="entry name" value="ZF_ZZ_1"/>
    <property type="match status" value="1"/>
</dbReference>
<dbReference type="GO" id="GO:0044753">
    <property type="term" value="C:amphisome"/>
    <property type="evidence" value="ECO:0007669"/>
    <property type="project" value="TreeGrafter"/>
</dbReference>
<gene>
    <name evidence="8" type="ORF">B0F90DRAFT_1695946</name>
</gene>
<reference evidence="8" key="1">
    <citation type="journal article" date="2022" name="New Phytol.">
        <title>Evolutionary transition to the ectomycorrhizal habit in the genomes of a hyperdiverse lineage of mushroom-forming fungi.</title>
        <authorList>
            <person name="Looney B."/>
            <person name="Miyauchi S."/>
            <person name="Morin E."/>
            <person name="Drula E."/>
            <person name="Courty P.E."/>
            <person name="Kohler A."/>
            <person name="Kuo A."/>
            <person name="LaButti K."/>
            <person name="Pangilinan J."/>
            <person name="Lipzen A."/>
            <person name="Riley R."/>
            <person name="Andreopoulos W."/>
            <person name="He G."/>
            <person name="Johnson J."/>
            <person name="Nolan M."/>
            <person name="Tritt A."/>
            <person name="Barry K.W."/>
            <person name="Grigoriev I.V."/>
            <person name="Nagy L.G."/>
            <person name="Hibbett D."/>
            <person name="Henrissat B."/>
            <person name="Matheny P.B."/>
            <person name="Labbe J."/>
            <person name="Martin F.M."/>
        </authorList>
    </citation>
    <scope>NUCLEOTIDE SEQUENCE</scope>
    <source>
        <strain evidence="8">BPL690</strain>
    </source>
</reference>
<evidence type="ECO:0000259" key="7">
    <source>
        <dbReference type="PROSITE" id="PS51745"/>
    </source>
</evidence>
<comment type="caution">
    <text evidence="8">The sequence shown here is derived from an EMBL/GenBank/DDBJ whole genome shotgun (WGS) entry which is preliminary data.</text>
</comment>
<feature type="domain" description="ZZ-type" evidence="6">
    <location>
        <begin position="772"/>
        <end position="829"/>
    </location>
</feature>
<evidence type="ECO:0000313" key="9">
    <source>
        <dbReference type="Proteomes" id="UP001203297"/>
    </source>
</evidence>
<feature type="domain" description="ZZ-type" evidence="6">
    <location>
        <begin position="649"/>
        <end position="712"/>
    </location>
</feature>
<dbReference type="SUPFAM" id="SSF54277">
    <property type="entry name" value="CAD &amp; PB1 domains"/>
    <property type="match status" value="1"/>
</dbReference>
<evidence type="ECO:0000313" key="8">
    <source>
        <dbReference type="EMBL" id="KAI0306089.1"/>
    </source>
</evidence>
<dbReference type="CDD" id="cd02340">
    <property type="entry name" value="ZZ_NBR1_like"/>
    <property type="match status" value="1"/>
</dbReference>
<organism evidence="8 9">
    <name type="scientific">Multifurca ochricompacta</name>
    <dbReference type="NCBI Taxonomy" id="376703"/>
    <lineage>
        <taxon>Eukaryota</taxon>
        <taxon>Fungi</taxon>
        <taxon>Dikarya</taxon>
        <taxon>Basidiomycota</taxon>
        <taxon>Agaricomycotina</taxon>
        <taxon>Agaricomycetes</taxon>
        <taxon>Russulales</taxon>
        <taxon>Russulaceae</taxon>
        <taxon>Multifurca</taxon>
    </lineage>
</organism>
<dbReference type="InterPro" id="IPR000433">
    <property type="entry name" value="Znf_ZZ"/>
</dbReference>
<evidence type="ECO:0000256" key="4">
    <source>
        <dbReference type="PROSITE-ProRule" id="PRU00228"/>
    </source>
</evidence>
<keyword evidence="9" id="KW-1185">Reference proteome</keyword>
<dbReference type="SMART" id="SM00666">
    <property type="entry name" value="PB1"/>
    <property type="match status" value="1"/>
</dbReference>
<feature type="domain" description="PB1" evidence="7">
    <location>
        <begin position="20"/>
        <end position="100"/>
    </location>
</feature>
<keyword evidence="2 4" id="KW-0863">Zinc-finger</keyword>